<dbReference type="EMBL" id="MU858095">
    <property type="protein sequence ID" value="KAK4214365.1"/>
    <property type="molecule type" value="Genomic_DNA"/>
</dbReference>
<feature type="compositionally biased region" description="Polar residues" evidence="1">
    <location>
        <begin position="570"/>
        <end position="579"/>
    </location>
</feature>
<dbReference type="AlphaFoldDB" id="A0AAN6Y9D7"/>
<evidence type="ECO:0000313" key="4">
    <source>
        <dbReference type="Proteomes" id="UP001301769"/>
    </source>
</evidence>
<keyword evidence="2" id="KW-0472">Membrane</keyword>
<keyword evidence="2" id="KW-1133">Transmembrane helix</keyword>
<feature type="transmembrane region" description="Helical" evidence="2">
    <location>
        <begin position="313"/>
        <end position="332"/>
    </location>
</feature>
<organism evidence="3 4">
    <name type="scientific">Rhypophila decipiens</name>
    <dbReference type="NCBI Taxonomy" id="261697"/>
    <lineage>
        <taxon>Eukaryota</taxon>
        <taxon>Fungi</taxon>
        <taxon>Dikarya</taxon>
        <taxon>Ascomycota</taxon>
        <taxon>Pezizomycotina</taxon>
        <taxon>Sordariomycetes</taxon>
        <taxon>Sordariomycetidae</taxon>
        <taxon>Sordariales</taxon>
        <taxon>Naviculisporaceae</taxon>
        <taxon>Rhypophila</taxon>
    </lineage>
</organism>
<feature type="transmembrane region" description="Helical" evidence="2">
    <location>
        <begin position="104"/>
        <end position="121"/>
    </location>
</feature>
<accession>A0AAN6Y9D7</accession>
<comment type="caution">
    <text evidence="3">The sequence shown here is derived from an EMBL/GenBank/DDBJ whole genome shotgun (WGS) entry which is preliminary data.</text>
</comment>
<name>A0AAN6Y9D7_9PEZI</name>
<feature type="transmembrane region" description="Helical" evidence="2">
    <location>
        <begin position="474"/>
        <end position="495"/>
    </location>
</feature>
<reference evidence="3" key="1">
    <citation type="journal article" date="2023" name="Mol. Phylogenet. Evol.">
        <title>Genome-scale phylogeny and comparative genomics of the fungal order Sordariales.</title>
        <authorList>
            <person name="Hensen N."/>
            <person name="Bonometti L."/>
            <person name="Westerberg I."/>
            <person name="Brannstrom I.O."/>
            <person name="Guillou S."/>
            <person name="Cros-Aarteil S."/>
            <person name="Calhoun S."/>
            <person name="Haridas S."/>
            <person name="Kuo A."/>
            <person name="Mondo S."/>
            <person name="Pangilinan J."/>
            <person name="Riley R."/>
            <person name="LaButti K."/>
            <person name="Andreopoulos B."/>
            <person name="Lipzen A."/>
            <person name="Chen C."/>
            <person name="Yan M."/>
            <person name="Daum C."/>
            <person name="Ng V."/>
            <person name="Clum A."/>
            <person name="Steindorff A."/>
            <person name="Ohm R.A."/>
            <person name="Martin F."/>
            <person name="Silar P."/>
            <person name="Natvig D.O."/>
            <person name="Lalanne C."/>
            <person name="Gautier V."/>
            <person name="Ament-Velasquez S.L."/>
            <person name="Kruys A."/>
            <person name="Hutchinson M.I."/>
            <person name="Powell A.J."/>
            <person name="Barry K."/>
            <person name="Miller A.N."/>
            <person name="Grigoriev I.V."/>
            <person name="Debuchy R."/>
            <person name="Gladieux P."/>
            <person name="Hiltunen Thoren M."/>
            <person name="Johannesson H."/>
        </authorList>
    </citation>
    <scope>NUCLEOTIDE SEQUENCE</scope>
    <source>
        <strain evidence="3">PSN293</strain>
    </source>
</reference>
<feature type="region of interest" description="Disordered" evidence="1">
    <location>
        <begin position="569"/>
        <end position="594"/>
    </location>
</feature>
<protein>
    <submittedName>
        <fullName evidence="3">Uncharacterized protein</fullName>
    </submittedName>
</protein>
<feature type="region of interest" description="Disordered" evidence="1">
    <location>
        <begin position="268"/>
        <end position="294"/>
    </location>
</feature>
<dbReference type="PANTHER" id="PTHR37544">
    <property type="entry name" value="SPRAY-RELATED"/>
    <property type="match status" value="1"/>
</dbReference>
<dbReference type="PANTHER" id="PTHR37544:SF3">
    <property type="entry name" value="SPRAY"/>
    <property type="match status" value="1"/>
</dbReference>
<proteinExistence type="predicted"/>
<feature type="transmembrane region" description="Helical" evidence="2">
    <location>
        <begin position="170"/>
        <end position="187"/>
    </location>
</feature>
<dbReference type="InterPro" id="IPR021840">
    <property type="entry name" value="DUF3433"/>
</dbReference>
<reference evidence="3" key="2">
    <citation type="submission" date="2023-05" db="EMBL/GenBank/DDBJ databases">
        <authorList>
            <consortium name="Lawrence Berkeley National Laboratory"/>
            <person name="Steindorff A."/>
            <person name="Hensen N."/>
            <person name="Bonometti L."/>
            <person name="Westerberg I."/>
            <person name="Brannstrom I.O."/>
            <person name="Guillou S."/>
            <person name="Cros-Aarteil S."/>
            <person name="Calhoun S."/>
            <person name="Haridas S."/>
            <person name="Kuo A."/>
            <person name="Mondo S."/>
            <person name="Pangilinan J."/>
            <person name="Riley R."/>
            <person name="Labutti K."/>
            <person name="Andreopoulos B."/>
            <person name="Lipzen A."/>
            <person name="Chen C."/>
            <person name="Yanf M."/>
            <person name="Daum C."/>
            <person name="Ng V."/>
            <person name="Clum A."/>
            <person name="Ohm R."/>
            <person name="Martin F."/>
            <person name="Silar P."/>
            <person name="Natvig D."/>
            <person name="Lalanne C."/>
            <person name="Gautier V."/>
            <person name="Ament-Velasquez S.L."/>
            <person name="Kruys A."/>
            <person name="Hutchinson M.I."/>
            <person name="Powell A.J."/>
            <person name="Barry K."/>
            <person name="Miller A.N."/>
            <person name="Grigoriev I.V."/>
            <person name="Debuchy R."/>
            <person name="Gladieux P."/>
            <person name="Thoren M.H."/>
            <person name="Johannesson H."/>
        </authorList>
    </citation>
    <scope>NUCLEOTIDE SEQUENCE</scope>
    <source>
        <strain evidence="3">PSN293</strain>
    </source>
</reference>
<evidence type="ECO:0000256" key="2">
    <source>
        <dbReference type="SAM" id="Phobius"/>
    </source>
</evidence>
<gene>
    <name evidence="3" type="ORF">QBC37DRAFT_284097</name>
</gene>
<dbReference type="Proteomes" id="UP001301769">
    <property type="component" value="Unassembled WGS sequence"/>
</dbReference>
<evidence type="ECO:0000256" key="1">
    <source>
        <dbReference type="SAM" id="MobiDB-lite"/>
    </source>
</evidence>
<keyword evidence="4" id="KW-1185">Reference proteome</keyword>
<feature type="transmembrane region" description="Helical" evidence="2">
    <location>
        <begin position="31"/>
        <end position="53"/>
    </location>
</feature>
<keyword evidence="2" id="KW-0812">Transmembrane</keyword>
<feature type="transmembrane region" description="Helical" evidence="2">
    <location>
        <begin position="352"/>
        <end position="374"/>
    </location>
</feature>
<evidence type="ECO:0000313" key="3">
    <source>
        <dbReference type="EMBL" id="KAK4214365.1"/>
    </source>
</evidence>
<dbReference type="Pfam" id="PF11915">
    <property type="entry name" value="DUF3433"/>
    <property type="match status" value="1"/>
</dbReference>
<sequence length="594" mass="65303">MGPVIPTATPNGPIDPSSHAKFFNLRSETDYLMASVVPVLLATLLAIPIQVFITSINSMLPFRALSHYPGGATAQDSLLLSRNPSFHGPLIIGVRLLRRFLDPLPLLGFLLGTLSTVLIPISSEVIRLEYTKECTATDEELNIHINPLTGLQLCAFGLRKSGPLMRATEGLLIGMALLTIAIAYLLVRWRTGALPEPWSIASMTTLLSARGSGLASLLRGMPSGASYSGKEKRRSVNRQIKEALADKRFRLGFMFPSQHTSYGIKTTETPIKEDNSPITPTTRDPRHRKPQTGSSRWNTLWQKMSMSGTTQDLSLRMVTFIFTIGLLVLILYYELTVAPDTEFERFMNSQGFGVRILFTAFGSAISAFWGYYFLSSLTRFSSDTSESQIHTRLASSINTGGLAPESSILLSPPSNPFFAVYDSIKTMVSHPTSFNIALATILSKFTPILLSNIPYNNAVTWKIHEACTWLSVAFLGYMVIILGCTFEVAVSALPVKLDTIAGVMYYLCESKMLKDFEQTFGTKEPVTNKYERDRMVVEMGRRYTFGNITGSVTGQKRLGVDYIPLDNDRGSTAQGSRSGADTRADVKAAGDMAV</sequence>